<keyword evidence="2" id="KW-0472">Membrane</keyword>
<feature type="region of interest" description="Disordered" evidence="1">
    <location>
        <begin position="400"/>
        <end position="446"/>
    </location>
</feature>
<gene>
    <name evidence="4" type="ORF">CDD81_3631</name>
</gene>
<evidence type="ECO:0000256" key="1">
    <source>
        <dbReference type="SAM" id="MobiDB-lite"/>
    </source>
</evidence>
<keyword evidence="2" id="KW-1133">Transmembrane helix</keyword>
<proteinExistence type="predicted"/>
<dbReference type="OrthoDB" id="5426678at2759"/>
<feature type="region of interest" description="Disordered" evidence="1">
    <location>
        <begin position="246"/>
        <end position="337"/>
    </location>
</feature>
<evidence type="ECO:0000256" key="2">
    <source>
        <dbReference type="SAM" id="Phobius"/>
    </source>
</evidence>
<feature type="compositionally biased region" description="Basic and acidic residues" evidence="1">
    <location>
        <begin position="252"/>
        <end position="261"/>
    </location>
</feature>
<sequence>MHMLVKQSLALAYVLTPVLALPSSSPSTCHAVCSANKTQLSTKVACRENSPFNTQLGECLECLQANPSEIGGTEARWYSSALRNAISTCLYSHPEPQSHGLSVSSCATDKACLSLNEVLVEQDLKLSLDYCAHSLTSCMSCLQESKSQSYLYESLLTLKTLCPNKSHPFINQHFIFSRSQGTSSEVSPGAIAGAIVALLLLFMAAVGLFLIYFQQQRRFRETHESQFAASQPKSRFSLSLSSHKPACHTHRCRSDSSESIDRCMPPVSSDMGRENVNHAFDPRSTNRGPDAALPTHQAYIPHPLFEGPQTDPVTERQDPSALSSGQDGAHDASVTYLPPLPAPLPAAYPAAARPKGRKMLALQIPPLPNLKLPKIHSPLRCLPGQSKKELQISRPILQTDLGPDIQSSSDVPEHPKGRGPTSGNPLKQPKTADELPIRSPKSILYG</sequence>
<organism evidence="4 5">
    <name type="scientific">Ophiocordyceps australis</name>
    <dbReference type="NCBI Taxonomy" id="1399860"/>
    <lineage>
        <taxon>Eukaryota</taxon>
        <taxon>Fungi</taxon>
        <taxon>Dikarya</taxon>
        <taxon>Ascomycota</taxon>
        <taxon>Pezizomycotina</taxon>
        <taxon>Sordariomycetes</taxon>
        <taxon>Hypocreomycetidae</taxon>
        <taxon>Hypocreales</taxon>
        <taxon>Ophiocordycipitaceae</taxon>
        <taxon>Ophiocordyceps</taxon>
    </lineage>
</organism>
<evidence type="ECO:0000313" key="4">
    <source>
        <dbReference type="EMBL" id="PHH64994.1"/>
    </source>
</evidence>
<comment type="caution">
    <text evidence="4">The sequence shown here is derived from an EMBL/GenBank/DDBJ whole genome shotgun (WGS) entry which is preliminary data.</text>
</comment>
<dbReference type="EMBL" id="NJET01000023">
    <property type="protein sequence ID" value="PHH64994.1"/>
    <property type="molecule type" value="Genomic_DNA"/>
</dbReference>
<dbReference type="Proteomes" id="UP000226192">
    <property type="component" value="Unassembled WGS sequence"/>
</dbReference>
<feature type="chain" id="PRO_5013242653" description="Extracellular membrane protein CFEM domain-containing protein" evidence="3">
    <location>
        <begin position="21"/>
        <end position="446"/>
    </location>
</feature>
<protein>
    <recommendedName>
        <fullName evidence="6">Extracellular membrane protein CFEM domain-containing protein</fullName>
    </recommendedName>
</protein>
<evidence type="ECO:0008006" key="6">
    <source>
        <dbReference type="Google" id="ProtNLM"/>
    </source>
</evidence>
<keyword evidence="3" id="KW-0732">Signal</keyword>
<evidence type="ECO:0000256" key="3">
    <source>
        <dbReference type="SAM" id="SignalP"/>
    </source>
</evidence>
<feature type="signal peptide" evidence="3">
    <location>
        <begin position="1"/>
        <end position="20"/>
    </location>
</feature>
<keyword evidence="2" id="KW-0812">Transmembrane</keyword>
<feature type="transmembrane region" description="Helical" evidence="2">
    <location>
        <begin position="190"/>
        <end position="213"/>
    </location>
</feature>
<evidence type="ECO:0000313" key="5">
    <source>
        <dbReference type="Proteomes" id="UP000226192"/>
    </source>
</evidence>
<reference evidence="4 5" key="1">
    <citation type="submission" date="2017-06" db="EMBL/GenBank/DDBJ databases">
        <title>Ant-infecting Ophiocordyceps genomes reveal a high diversity of potential behavioral manipulation genes and a possible major role for enterotoxins.</title>
        <authorList>
            <person name="De Bekker C."/>
            <person name="Evans H.C."/>
            <person name="Brachmann A."/>
            <person name="Hughes D.P."/>
        </authorList>
    </citation>
    <scope>NUCLEOTIDE SEQUENCE [LARGE SCALE GENOMIC DNA]</scope>
    <source>
        <strain evidence="4 5">Map64</strain>
    </source>
</reference>
<name>A0A2C5YDE8_9HYPO</name>
<accession>A0A2C5YDE8</accession>
<dbReference type="AlphaFoldDB" id="A0A2C5YDE8"/>
<keyword evidence="5" id="KW-1185">Reference proteome</keyword>